<evidence type="ECO:0000313" key="1">
    <source>
        <dbReference type="EMBL" id="GIF83464.1"/>
    </source>
</evidence>
<dbReference type="InterPro" id="IPR013785">
    <property type="entry name" value="Aldolase_TIM"/>
</dbReference>
<reference evidence="1 2" key="1">
    <citation type="submission" date="2021-01" db="EMBL/GenBank/DDBJ databases">
        <title>Whole genome shotgun sequence of Catellatospora bangladeshensis NBRC 107357.</title>
        <authorList>
            <person name="Komaki H."/>
            <person name="Tamura T."/>
        </authorList>
    </citation>
    <scope>NUCLEOTIDE SEQUENCE [LARGE SCALE GENOMIC DNA]</scope>
    <source>
        <strain evidence="1 2">NBRC 107357</strain>
    </source>
</reference>
<organism evidence="1 2">
    <name type="scientific">Catellatospora bangladeshensis</name>
    <dbReference type="NCBI Taxonomy" id="310355"/>
    <lineage>
        <taxon>Bacteria</taxon>
        <taxon>Bacillati</taxon>
        <taxon>Actinomycetota</taxon>
        <taxon>Actinomycetes</taxon>
        <taxon>Micromonosporales</taxon>
        <taxon>Micromonosporaceae</taxon>
        <taxon>Catellatospora</taxon>
    </lineage>
</organism>
<dbReference type="Pfam" id="PF03060">
    <property type="entry name" value="NMO"/>
    <property type="match status" value="1"/>
</dbReference>
<name>A0A8J3JTG4_9ACTN</name>
<accession>A0A8J3JTG4</accession>
<dbReference type="Proteomes" id="UP000601223">
    <property type="component" value="Unassembled WGS sequence"/>
</dbReference>
<dbReference type="EMBL" id="BONF01000029">
    <property type="protein sequence ID" value="GIF83464.1"/>
    <property type="molecule type" value="Genomic_DNA"/>
</dbReference>
<dbReference type="AlphaFoldDB" id="A0A8J3JTG4"/>
<keyword evidence="1" id="KW-0560">Oxidoreductase</keyword>
<comment type="caution">
    <text evidence="1">The sequence shown here is derived from an EMBL/GenBank/DDBJ whole genome shotgun (WGS) entry which is preliminary data.</text>
</comment>
<proteinExistence type="predicted"/>
<dbReference type="GO" id="GO:0051213">
    <property type="term" value="F:dioxygenase activity"/>
    <property type="evidence" value="ECO:0007669"/>
    <property type="project" value="UniProtKB-KW"/>
</dbReference>
<dbReference type="RefSeq" id="WP_203750357.1">
    <property type="nucleotide sequence ID" value="NZ_BONF01000029.1"/>
</dbReference>
<protein>
    <submittedName>
        <fullName evidence="1">2-nitropropane dioxygenase</fullName>
    </submittedName>
</protein>
<dbReference type="PANTHER" id="PTHR32332">
    <property type="entry name" value="2-NITROPROPANE DIOXYGENASE"/>
    <property type="match status" value="1"/>
</dbReference>
<dbReference type="SUPFAM" id="SSF51412">
    <property type="entry name" value="Inosine monophosphate dehydrogenase (IMPDH)"/>
    <property type="match status" value="1"/>
</dbReference>
<dbReference type="Gene3D" id="3.20.20.70">
    <property type="entry name" value="Aldolase class I"/>
    <property type="match status" value="1"/>
</dbReference>
<keyword evidence="2" id="KW-1185">Reference proteome</keyword>
<gene>
    <name evidence="1" type="ORF">Cba03nite_48130</name>
</gene>
<sequence>MRHADLPVVIQGGMGVGVSSWQLARTVSAAGQLGVVSGVALDTLLARRLQLGDPGGHLRRALAAFPAPQVAERVLDRYFRPEGLPQGRPFRPVPRLSLRPRPQAVELTVAANFAEVFLAKEGHGGVVGINYLEKIQLATPSSLYGAMLAGVDYVLMGAGLPTEIPGLLDALARHLPVELPVAVEGADAAERHTVRLDPRELLPDHPPLRRPRFLAVVSSASLAGYLARSERTRPDGFVVESATAGGHSARPRGRMALDAGGEPVYGERDALDLAKVAACGLPFWVAGGQAGPRPLALARAAGAVGVQVGSAFALCRESGMAGSLRQRLLRDAAAGVLAVRNDPGASPTGFPFKVAQLAGTVADPQVYAARPRRCDLSYLRTPYRKPGGGVGFRCPAEPVDDFVRKGGSAEQAVGSRCLCNGLTATIALGQRRSGDYDEPPLVTIGQELEFLAGLRQRAGDDFSALDVLHHLLTQE</sequence>
<evidence type="ECO:0000313" key="2">
    <source>
        <dbReference type="Proteomes" id="UP000601223"/>
    </source>
</evidence>
<keyword evidence="1" id="KW-0223">Dioxygenase</keyword>
<dbReference type="PANTHER" id="PTHR32332:SF33">
    <property type="entry name" value="NITRONATE MONOOXYGENASE DOMAIN-CONTAINING PROTEIN"/>
    <property type="match status" value="1"/>
</dbReference>